<reference evidence="3 4" key="1">
    <citation type="submission" date="2024-02" db="EMBL/GenBank/DDBJ databases">
        <title>FIRST GENOME SEQUENCES OF Leishmania (Viannia) shawi, Leishmania (Viannia) lindenbergi AND Leishmania (Viannia) utingensis.</title>
        <authorList>
            <person name="Resadore F."/>
            <person name="Custodio M.G.F."/>
            <person name="Boite M.C."/>
            <person name="Cupolillo E."/>
            <person name="Ferreira G.E.M."/>
        </authorList>
    </citation>
    <scope>NUCLEOTIDE SEQUENCE [LARGE SCALE GENOMIC DNA]</scope>
    <source>
        <strain evidence="3 4">MHOM/BR/1966/M15733</strain>
    </source>
</reference>
<evidence type="ECO:0000313" key="4">
    <source>
        <dbReference type="Proteomes" id="UP001500131"/>
    </source>
</evidence>
<name>A0AAW2ZQN9_9TRYP</name>
<dbReference type="AlphaFoldDB" id="A0AAW2ZQN9"/>
<evidence type="ECO:0000256" key="2">
    <source>
        <dbReference type="SAM" id="MobiDB-lite"/>
    </source>
</evidence>
<feature type="coiled-coil region" evidence="1">
    <location>
        <begin position="241"/>
        <end position="268"/>
    </location>
</feature>
<accession>A0AAW2ZQN9</accession>
<feature type="compositionally biased region" description="Basic and acidic residues" evidence="2">
    <location>
        <begin position="63"/>
        <end position="79"/>
    </location>
</feature>
<evidence type="ECO:0000313" key="3">
    <source>
        <dbReference type="EMBL" id="KAL0492183.1"/>
    </source>
</evidence>
<gene>
    <name evidence="3" type="ORF">Q4I31_007869</name>
</gene>
<feature type="compositionally biased region" description="Low complexity" evidence="2">
    <location>
        <begin position="92"/>
        <end position="120"/>
    </location>
</feature>
<feature type="region of interest" description="Disordered" evidence="2">
    <location>
        <begin position="556"/>
        <end position="595"/>
    </location>
</feature>
<keyword evidence="4" id="KW-1185">Reference proteome</keyword>
<comment type="caution">
    <text evidence="3">The sequence shown here is derived from an EMBL/GenBank/DDBJ whole genome shotgun (WGS) entry which is preliminary data.</text>
</comment>
<proteinExistence type="predicted"/>
<dbReference type="EMBL" id="JBAMZK010000037">
    <property type="protein sequence ID" value="KAL0492183.1"/>
    <property type="molecule type" value="Genomic_DNA"/>
</dbReference>
<feature type="coiled-coil region" evidence="1">
    <location>
        <begin position="141"/>
        <end position="175"/>
    </location>
</feature>
<protein>
    <recommendedName>
        <fullName evidence="5">C2 domain-containing protein</fullName>
    </recommendedName>
</protein>
<keyword evidence="1" id="KW-0175">Coiled coil</keyword>
<feature type="compositionally biased region" description="Low complexity" evidence="2">
    <location>
        <begin position="556"/>
        <end position="565"/>
    </location>
</feature>
<dbReference type="Proteomes" id="UP001500131">
    <property type="component" value="Unassembled WGS sequence"/>
</dbReference>
<feature type="compositionally biased region" description="Polar residues" evidence="2">
    <location>
        <begin position="40"/>
        <end position="56"/>
    </location>
</feature>
<evidence type="ECO:0008006" key="5">
    <source>
        <dbReference type="Google" id="ProtNLM"/>
    </source>
</evidence>
<evidence type="ECO:0000256" key="1">
    <source>
        <dbReference type="SAM" id="Coils"/>
    </source>
</evidence>
<feature type="region of interest" description="Disordered" evidence="2">
    <location>
        <begin position="39"/>
        <end position="129"/>
    </location>
</feature>
<feature type="compositionally biased region" description="Polar residues" evidence="2">
    <location>
        <begin position="80"/>
        <end position="91"/>
    </location>
</feature>
<organism evidence="3 4">
    <name type="scientific">Leishmania lindenbergi</name>
    <dbReference type="NCBI Taxonomy" id="651832"/>
    <lineage>
        <taxon>Eukaryota</taxon>
        <taxon>Discoba</taxon>
        <taxon>Euglenozoa</taxon>
        <taxon>Kinetoplastea</taxon>
        <taxon>Metakinetoplastina</taxon>
        <taxon>Trypanosomatida</taxon>
        <taxon>Trypanosomatidae</taxon>
        <taxon>Leishmaniinae</taxon>
        <taxon>Leishmania</taxon>
    </lineage>
</organism>
<sequence length="888" mass="94113">MWTALVDMGSRGVEVRLPPGAYRATYSAPPIGTNDDAACASTSAISPKGSMTTLSNTRRRFHQLRDLRRELSGRPRSDTDALSATEAPTINTSSAASSLPPTATLARASSSLTSTPSAASHGLPFHRLSADDPVTRSVLRTAAAERALRLQQAENDELKRAVVTWQQEAAQMQCLIDRLSTELSDMSQTVLRQTATLKSMGSEMDRRDAYHLIKEKRSSQAATSAVATANASSGTLSSQSSLNQQQQLVQLRQKIEELTKEKTELQQQVSHFSPHHGGKLSSTLAIEEIEKDDDATGEGTGGGRWVPSARVELQKLVQALAAILRTGASPIACVGADTEPVYEVELSCSTCLVPRSTQRNPNDPALEPAKANSVVCICGPYNMHDVLLRVQPVAEAPMTEIRRSHLLGGVSLQSPRRCVLYAMQNTCSVVRICLYESAADTEVQKGASCNAHSPAPAATAAIAVHTLIATALASRRELEAMPATYNVHTVHLADERGAPRGTFTFRVRVTEVQHRRYRGYGGVNFIDSDSVGCRCTPPFLSPLAGESGDIGILERGAASRSSADANRADGESVTKHSQPPQSREPMLSPSRDDDAIPIEGQRLSAYSPYCCSTASPVPADDSNSSNSSKDAMGILEQMEGQSRLPPALLVPAEDSENTLPPAAAKPSNSGFNIPAAPCGISKTQVRDDATPIVTKTTVELPVRGATATLPPGVGASPPSPSTVALLSTPSATSHFWLPAPPLAIVPSPPSSTVPIEIPAAPATCVMRMHIKEVRYLHEDCGDEVVGGMLDHCSLQVAVRVDGELVFTTPTRLNPSHAMWNAEEGSFTSTLTSGQEVHFEVRGGDAEGSRGVLPASGILNATGEREVALVFANSGTSCGLLTVAFEGPV</sequence>